<dbReference type="EMBL" id="JAUSUG010000012">
    <property type="protein sequence ID" value="MDQ0255791.1"/>
    <property type="molecule type" value="Genomic_DNA"/>
</dbReference>
<protein>
    <submittedName>
        <fullName evidence="2">Uncharacterized protein</fullName>
    </submittedName>
</protein>
<feature type="region of interest" description="Disordered" evidence="1">
    <location>
        <begin position="1"/>
        <end position="43"/>
    </location>
</feature>
<comment type="caution">
    <text evidence="2">The sequence shown here is derived from an EMBL/GenBank/DDBJ whole genome shotgun (WGS) entry which is preliminary data.</text>
</comment>
<keyword evidence="3" id="KW-1185">Reference proteome</keyword>
<evidence type="ECO:0000256" key="1">
    <source>
        <dbReference type="SAM" id="MobiDB-lite"/>
    </source>
</evidence>
<sequence length="43" mass="5018">MPYRSMKQYKVTRGKAKDSNIKANYEYTSGNETGETENKKNKK</sequence>
<dbReference type="RefSeq" id="WP_307326943.1">
    <property type="nucleotide sequence ID" value="NZ_JAUSUG010000012.1"/>
</dbReference>
<evidence type="ECO:0000313" key="3">
    <source>
        <dbReference type="Proteomes" id="UP001230005"/>
    </source>
</evidence>
<name>A0ABT9ZYL9_9BACI</name>
<dbReference type="Proteomes" id="UP001230005">
    <property type="component" value="Unassembled WGS sequence"/>
</dbReference>
<proteinExistence type="predicted"/>
<evidence type="ECO:0000313" key="2">
    <source>
        <dbReference type="EMBL" id="MDQ0255791.1"/>
    </source>
</evidence>
<accession>A0ABT9ZYL9</accession>
<organism evidence="2 3">
    <name type="scientific">Evansella vedderi</name>
    <dbReference type="NCBI Taxonomy" id="38282"/>
    <lineage>
        <taxon>Bacteria</taxon>
        <taxon>Bacillati</taxon>
        <taxon>Bacillota</taxon>
        <taxon>Bacilli</taxon>
        <taxon>Bacillales</taxon>
        <taxon>Bacillaceae</taxon>
        <taxon>Evansella</taxon>
    </lineage>
</organism>
<gene>
    <name evidence="2" type="ORF">J2S74_003173</name>
</gene>
<reference evidence="2 3" key="1">
    <citation type="submission" date="2023-07" db="EMBL/GenBank/DDBJ databases">
        <title>Genomic Encyclopedia of Type Strains, Phase IV (KMG-IV): sequencing the most valuable type-strain genomes for metagenomic binning, comparative biology and taxonomic classification.</title>
        <authorList>
            <person name="Goeker M."/>
        </authorList>
    </citation>
    <scope>NUCLEOTIDE SEQUENCE [LARGE SCALE GENOMIC DNA]</scope>
    <source>
        <strain evidence="2 3">DSM 9768</strain>
    </source>
</reference>